<reference evidence="7 8" key="1">
    <citation type="submission" date="2024-10" db="EMBL/GenBank/DDBJ databases">
        <title>Updated reference genomes for cyclostephanoid diatoms.</title>
        <authorList>
            <person name="Roberts W.R."/>
            <person name="Alverson A.J."/>
        </authorList>
    </citation>
    <scope>NUCLEOTIDE SEQUENCE [LARGE SCALE GENOMIC DNA]</scope>
    <source>
        <strain evidence="7 8">AJA276-08</strain>
    </source>
</reference>
<accession>A0ABD3MFM4</accession>
<dbReference type="SUPFAM" id="SSF46785">
    <property type="entry name" value="Winged helix' DNA-binding domain"/>
    <property type="match status" value="1"/>
</dbReference>
<dbReference type="PANTHER" id="PTHR10015:SF206">
    <property type="entry name" value="HSF-TYPE DNA-BINDING DOMAIN-CONTAINING PROTEIN"/>
    <property type="match status" value="1"/>
</dbReference>
<gene>
    <name evidence="7" type="ORF">ACHAW5_004709</name>
</gene>
<evidence type="ECO:0000256" key="3">
    <source>
        <dbReference type="ARBA" id="ARBA00023242"/>
    </source>
</evidence>
<dbReference type="InterPro" id="IPR036390">
    <property type="entry name" value="WH_DNA-bd_sf"/>
</dbReference>
<keyword evidence="3" id="KW-0539">Nucleus</keyword>
<dbReference type="InterPro" id="IPR000232">
    <property type="entry name" value="HSF_DNA-bd"/>
</dbReference>
<dbReference type="Proteomes" id="UP001530315">
    <property type="component" value="Unassembled WGS sequence"/>
</dbReference>
<dbReference type="GO" id="GO:0003677">
    <property type="term" value="F:DNA binding"/>
    <property type="evidence" value="ECO:0007669"/>
    <property type="project" value="UniProtKB-KW"/>
</dbReference>
<keyword evidence="2" id="KW-0238">DNA-binding</keyword>
<protein>
    <recommendedName>
        <fullName evidence="6">HSF-type DNA-binding domain-containing protein</fullName>
    </recommendedName>
</protein>
<evidence type="ECO:0000313" key="8">
    <source>
        <dbReference type="Proteomes" id="UP001530315"/>
    </source>
</evidence>
<evidence type="ECO:0000259" key="6">
    <source>
        <dbReference type="SMART" id="SM00415"/>
    </source>
</evidence>
<name>A0ABD3MFM4_9STRA</name>
<feature type="compositionally biased region" description="Low complexity" evidence="5">
    <location>
        <begin position="1"/>
        <end position="17"/>
    </location>
</feature>
<keyword evidence="8" id="KW-1185">Reference proteome</keyword>
<dbReference type="PANTHER" id="PTHR10015">
    <property type="entry name" value="HEAT SHOCK TRANSCRIPTION FACTOR"/>
    <property type="match status" value="1"/>
</dbReference>
<organism evidence="7 8">
    <name type="scientific">Stephanodiscus triporus</name>
    <dbReference type="NCBI Taxonomy" id="2934178"/>
    <lineage>
        <taxon>Eukaryota</taxon>
        <taxon>Sar</taxon>
        <taxon>Stramenopiles</taxon>
        <taxon>Ochrophyta</taxon>
        <taxon>Bacillariophyta</taxon>
        <taxon>Coscinodiscophyceae</taxon>
        <taxon>Thalassiosirophycidae</taxon>
        <taxon>Stephanodiscales</taxon>
        <taxon>Stephanodiscaceae</taxon>
        <taxon>Stephanodiscus</taxon>
    </lineage>
</organism>
<sequence>MASNNNSSLSREASSSRPSRRMSQEMSHRKHFPFRLYDMLEYASEHGHNSAVSWSDDGRAFIVHQEEIMEIVPLFFKLTKFRSFTRQLNLWGFTPNRIFGTTTWAHRHFIRGNIDGLKSIKRVEVKMNGALKGGPPKVVTIAPKTTALSRGATRATVSVASTIELSTDVSISSKETDDRYSLFDIAPLAFARNIPVQPSYPSIDTEDILQFLLSDVLGSTQMFQDDDLCSILSLNEI</sequence>
<evidence type="ECO:0000313" key="7">
    <source>
        <dbReference type="EMBL" id="KAL3762392.1"/>
    </source>
</evidence>
<evidence type="ECO:0000256" key="5">
    <source>
        <dbReference type="SAM" id="MobiDB-lite"/>
    </source>
</evidence>
<evidence type="ECO:0000256" key="4">
    <source>
        <dbReference type="RuleBase" id="RU004020"/>
    </source>
</evidence>
<evidence type="ECO:0000256" key="2">
    <source>
        <dbReference type="ARBA" id="ARBA00023125"/>
    </source>
</evidence>
<feature type="region of interest" description="Disordered" evidence="5">
    <location>
        <begin position="1"/>
        <end position="27"/>
    </location>
</feature>
<proteinExistence type="inferred from homology"/>
<dbReference type="Pfam" id="PF00447">
    <property type="entry name" value="HSF_DNA-bind"/>
    <property type="match status" value="1"/>
</dbReference>
<comment type="similarity">
    <text evidence="4">Belongs to the HSF family.</text>
</comment>
<dbReference type="InterPro" id="IPR036388">
    <property type="entry name" value="WH-like_DNA-bd_sf"/>
</dbReference>
<dbReference type="SMART" id="SM00415">
    <property type="entry name" value="HSF"/>
    <property type="match status" value="1"/>
</dbReference>
<dbReference type="Gene3D" id="1.10.10.10">
    <property type="entry name" value="Winged helix-like DNA-binding domain superfamily/Winged helix DNA-binding domain"/>
    <property type="match status" value="1"/>
</dbReference>
<evidence type="ECO:0000256" key="1">
    <source>
        <dbReference type="ARBA" id="ARBA00004123"/>
    </source>
</evidence>
<feature type="domain" description="HSF-type DNA-binding" evidence="6">
    <location>
        <begin position="28"/>
        <end position="123"/>
    </location>
</feature>
<comment type="subcellular location">
    <subcellularLocation>
        <location evidence="1">Nucleus</location>
    </subcellularLocation>
</comment>
<dbReference type="AlphaFoldDB" id="A0ABD3MFM4"/>
<dbReference type="GO" id="GO:0005634">
    <property type="term" value="C:nucleus"/>
    <property type="evidence" value="ECO:0007669"/>
    <property type="project" value="UniProtKB-SubCell"/>
</dbReference>
<comment type="caution">
    <text evidence="7">The sequence shown here is derived from an EMBL/GenBank/DDBJ whole genome shotgun (WGS) entry which is preliminary data.</text>
</comment>
<dbReference type="EMBL" id="JALLAZ020001828">
    <property type="protein sequence ID" value="KAL3762392.1"/>
    <property type="molecule type" value="Genomic_DNA"/>
</dbReference>